<dbReference type="KEGG" id="bxb:DR64_315"/>
<dbReference type="PANTHER" id="PTHR23508">
    <property type="entry name" value="CARBOXYLIC ACID TRANSPORTER PROTEIN HOMOLOG"/>
    <property type="match status" value="1"/>
</dbReference>
<dbReference type="OrthoDB" id="7066727at2"/>
<evidence type="ECO:0000313" key="10">
    <source>
        <dbReference type="Proteomes" id="UP000001817"/>
    </source>
</evidence>
<dbReference type="KEGG" id="bxe:Bxe_A2625"/>
<evidence type="ECO:0000256" key="6">
    <source>
        <dbReference type="SAM" id="Phobius"/>
    </source>
</evidence>
<comment type="subcellular location">
    <subcellularLocation>
        <location evidence="1">Membrane</location>
        <topology evidence="1">Multi-pass membrane protein</topology>
    </subcellularLocation>
</comment>
<dbReference type="EMBL" id="CP000270">
    <property type="protein sequence ID" value="ABE30358.1"/>
    <property type="molecule type" value="Genomic_DNA"/>
</dbReference>
<feature type="transmembrane region" description="Helical" evidence="6">
    <location>
        <begin position="322"/>
        <end position="340"/>
    </location>
</feature>
<feature type="transmembrane region" description="Helical" evidence="6">
    <location>
        <begin position="177"/>
        <end position="197"/>
    </location>
</feature>
<gene>
    <name evidence="9" type="ORF">Bxe_A2625</name>
    <name evidence="8" type="ORF">Bxe_A4528</name>
</gene>
<feature type="transmembrane region" description="Helical" evidence="6">
    <location>
        <begin position="255"/>
        <end position="276"/>
    </location>
</feature>
<feature type="region of interest" description="Disordered" evidence="5">
    <location>
        <begin position="447"/>
        <end position="466"/>
    </location>
</feature>
<feature type="compositionally biased region" description="Polar residues" evidence="5">
    <location>
        <begin position="457"/>
        <end position="466"/>
    </location>
</feature>
<reference evidence="9" key="2">
    <citation type="submission" date="2006-03" db="EMBL/GenBank/DDBJ databases">
        <title>Complete sequence of Chromosome 1 of Burkholderia xenovorans LB400.</title>
        <authorList>
            <consortium name="US DOE Joint Genome Institute"/>
            <person name="Copeland A."/>
            <person name="Lucas S."/>
            <person name="Lapidus A."/>
            <person name="Barry K."/>
            <person name="Detter J.C."/>
            <person name="Glavina del Rio T."/>
            <person name="Hammon N."/>
            <person name="Israni S."/>
            <person name="Pitluck S."/>
            <person name="Chain P."/>
            <person name="Malfatti S."/>
            <person name="Shin M."/>
            <person name="Vergez L."/>
            <person name="Schmutz J."/>
            <person name="Larimer F."/>
            <person name="Land M."/>
            <person name="Kyrpides N."/>
            <person name="Lykidis A."/>
            <person name="Richardson P."/>
        </authorList>
    </citation>
    <scope>NUCLEOTIDE SEQUENCE</scope>
    <source>
        <strain evidence="9">LB400</strain>
    </source>
</reference>
<dbReference type="InterPro" id="IPR036259">
    <property type="entry name" value="MFS_trans_sf"/>
</dbReference>
<dbReference type="GO" id="GO:0005886">
    <property type="term" value="C:plasma membrane"/>
    <property type="evidence" value="ECO:0007669"/>
    <property type="project" value="TreeGrafter"/>
</dbReference>
<dbReference type="SUPFAM" id="SSF103473">
    <property type="entry name" value="MFS general substrate transporter"/>
    <property type="match status" value="1"/>
</dbReference>
<reference evidence="9 10" key="1">
    <citation type="journal article" date="2006" name="Proc. Natl. Acad. Sci. U.S.A.">
        <title>Burkholderia xenovorans LB400 harbors a multi-replicon, 9.73-Mbp genome shaped for versatility.</title>
        <authorList>
            <person name="Chain P.S."/>
            <person name="Denef V.J."/>
            <person name="Konstantinidis K.T."/>
            <person name="Vergez L.M."/>
            <person name="Agullo L."/>
            <person name="Reyes V.L."/>
            <person name="Hauser L."/>
            <person name="Cordova M."/>
            <person name="Gomez L."/>
            <person name="Gonzalez M."/>
            <person name="Land M."/>
            <person name="Lao V."/>
            <person name="Larimer F."/>
            <person name="LiPuma J.J."/>
            <person name="Mahenthiralingam E."/>
            <person name="Malfatti S.A."/>
            <person name="Marx C.J."/>
            <person name="Parnell J.J."/>
            <person name="Ramette A."/>
            <person name="Richardson P."/>
            <person name="Seeger M."/>
            <person name="Smith D."/>
            <person name="Spilker T."/>
            <person name="Sul W.J."/>
            <person name="Tsoi T.V."/>
            <person name="Ulrich L.E."/>
            <person name="Zhulin I.B."/>
            <person name="Tiedje J.M."/>
        </authorList>
    </citation>
    <scope>NUCLEOTIDE SEQUENCE [LARGE SCALE GENOMIC DNA]</scope>
    <source>
        <strain evidence="9 10">LB400</strain>
    </source>
</reference>
<dbReference type="InterPro" id="IPR011701">
    <property type="entry name" value="MFS"/>
</dbReference>
<feature type="transmembrane region" description="Helical" evidence="6">
    <location>
        <begin position="89"/>
        <end position="106"/>
    </location>
</feature>
<evidence type="ECO:0000256" key="1">
    <source>
        <dbReference type="ARBA" id="ARBA00004141"/>
    </source>
</evidence>
<keyword evidence="4 6" id="KW-0472">Membrane</keyword>
<dbReference type="Proteomes" id="UP000001817">
    <property type="component" value="Chromosome 1"/>
</dbReference>
<keyword evidence="3 6" id="KW-1133">Transmembrane helix</keyword>
<evidence type="ECO:0000256" key="5">
    <source>
        <dbReference type="SAM" id="MobiDB-lite"/>
    </source>
</evidence>
<keyword evidence="10" id="KW-1185">Reference proteome</keyword>
<evidence type="ECO:0000256" key="4">
    <source>
        <dbReference type="ARBA" id="ARBA00023136"/>
    </source>
</evidence>
<dbReference type="EMBL" id="CP000270">
    <property type="protein sequence ID" value="ABE30328.1"/>
    <property type="molecule type" value="Genomic_DNA"/>
</dbReference>
<evidence type="ECO:0000313" key="9">
    <source>
        <dbReference type="EMBL" id="ABE30358.1"/>
    </source>
</evidence>
<feature type="transmembrane region" description="Helical" evidence="6">
    <location>
        <begin position="112"/>
        <end position="135"/>
    </location>
</feature>
<dbReference type="CDD" id="cd17365">
    <property type="entry name" value="MFS_PcaK_like"/>
    <property type="match status" value="1"/>
</dbReference>
<sequence>MQRTFEVAAMIDSRSMSAFQWGIVVTCTLAMAVDGFDAQAIGYVAPALVRSLGFSRETLGPIFTAGVLGMGIGNLLMGLISDKVGRKPMLVSSLIAFGLLNLAKGATTSPEILMLLQFAAGVGIGGAYPNAIALTSEYVPATRRSSLVTVCAMGYLAGTTFGGFLAAALVPTLGWQSIFYVGGAIALAIALVAVLAVPDSSRQLVVFGRSPERVRRILNRIAPELELPHDAKFVVAGEPSIQRSPVRSLFAEGRAAYTTLIWTTVLMLLIATYFVFSWLPTLFTAAGMSIGNSALALAAFPIGSALSSLALAPLLRRRWSALALAATCALYAVALAFMGWTTHVFLLLVAVVFVAGLGSGTQGVTHALNVAVYPTLIRSTGVGWATGIGRLGSMLGPLMGGVLVGWKWTTNEIFYAAASPCVIAAIAMALIYLLPTTRRTLQLAFPESDPQIPRGESLTTGLTDPT</sequence>
<dbReference type="KEGG" id="bxe:Bxe_A4528"/>
<dbReference type="Pfam" id="PF07690">
    <property type="entry name" value="MFS_1"/>
    <property type="match status" value="1"/>
</dbReference>
<dbReference type="PATRIC" id="fig|266265.5.peg.1868"/>
<evidence type="ECO:0000256" key="3">
    <source>
        <dbReference type="ARBA" id="ARBA00022989"/>
    </source>
</evidence>
<accession>Q13ZY1</accession>
<evidence type="ECO:0000313" key="8">
    <source>
        <dbReference type="EMBL" id="ABE30328.1"/>
    </source>
</evidence>
<dbReference type="InterPro" id="IPR005829">
    <property type="entry name" value="Sugar_transporter_CS"/>
</dbReference>
<feature type="transmembrane region" description="Helical" evidence="6">
    <location>
        <begin position="346"/>
        <end position="376"/>
    </location>
</feature>
<dbReference type="GO" id="GO:0046943">
    <property type="term" value="F:carboxylic acid transmembrane transporter activity"/>
    <property type="evidence" value="ECO:0007669"/>
    <property type="project" value="TreeGrafter"/>
</dbReference>
<feature type="transmembrane region" description="Helical" evidence="6">
    <location>
        <begin position="147"/>
        <end position="171"/>
    </location>
</feature>
<dbReference type="STRING" id="266265.Bxe_A2625"/>
<dbReference type="Gene3D" id="1.20.1250.20">
    <property type="entry name" value="MFS general substrate transporter like domains"/>
    <property type="match status" value="1"/>
</dbReference>
<dbReference type="PANTHER" id="PTHR23508:SF10">
    <property type="entry name" value="CARBOXYLIC ACID TRANSPORTER PROTEIN HOMOLOG"/>
    <property type="match status" value="1"/>
</dbReference>
<feature type="transmembrane region" description="Helical" evidence="6">
    <location>
        <begin position="21"/>
        <end position="46"/>
    </location>
</feature>
<keyword evidence="2 6" id="KW-0812">Transmembrane</keyword>
<dbReference type="PROSITE" id="PS00216">
    <property type="entry name" value="SUGAR_TRANSPORT_1"/>
    <property type="match status" value="1"/>
</dbReference>
<name>Q13ZY1_PARXL</name>
<evidence type="ECO:0000259" key="7">
    <source>
        <dbReference type="PROSITE" id="PS50850"/>
    </source>
</evidence>
<dbReference type="AlphaFoldDB" id="Q13ZY1"/>
<dbReference type="PROSITE" id="PS50850">
    <property type="entry name" value="MFS"/>
    <property type="match status" value="1"/>
</dbReference>
<protein>
    <submittedName>
        <fullName evidence="9">Major facilitator superfamily (MFS)4-hydroxybenzoate transporter</fullName>
    </submittedName>
</protein>
<feature type="transmembrane region" description="Helical" evidence="6">
    <location>
        <begin position="296"/>
        <end position="315"/>
    </location>
</feature>
<dbReference type="InterPro" id="IPR020846">
    <property type="entry name" value="MFS_dom"/>
</dbReference>
<dbReference type="eggNOG" id="COG2814">
    <property type="taxonomic scope" value="Bacteria"/>
</dbReference>
<evidence type="ECO:0000256" key="2">
    <source>
        <dbReference type="ARBA" id="ARBA00022692"/>
    </source>
</evidence>
<feature type="transmembrane region" description="Helical" evidence="6">
    <location>
        <begin position="414"/>
        <end position="434"/>
    </location>
</feature>
<proteinExistence type="predicted"/>
<feature type="transmembrane region" description="Helical" evidence="6">
    <location>
        <begin position="58"/>
        <end position="77"/>
    </location>
</feature>
<feature type="domain" description="Major facilitator superfamily (MFS) profile" evidence="7">
    <location>
        <begin position="23"/>
        <end position="436"/>
    </location>
</feature>
<dbReference type="RefSeq" id="WP_011488023.1">
    <property type="nucleotide sequence ID" value="NC_007951.1"/>
</dbReference>
<organism evidence="9 10">
    <name type="scientific">Paraburkholderia xenovorans (strain LB400)</name>
    <dbReference type="NCBI Taxonomy" id="266265"/>
    <lineage>
        <taxon>Bacteria</taxon>
        <taxon>Pseudomonadati</taxon>
        <taxon>Pseudomonadota</taxon>
        <taxon>Betaproteobacteria</taxon>
        <taxon>Burkholderiales</taxon>
        <taxon>Burkholderiaceae</taxon>
        <taxon>Paraburkholderia</taxon>
    </lineage>
</organism>
<feature type="transmembrane region" description="Helical" evidence="6">
    <location>
        <begin position="388"/>
        <end position="408"/>
    </location>
</feature>